<comment type="subcellular location">
    <subcellularLocation>
        <location evidence="1">Membrane</location>
    </subcellularLocation>
</comment>
<keyword evidence="2" id="KW-0812">Transmembrane</keyword>
<evidence type="ECO:0000256" key="1">
    <source>
        <dbReference type="ARBA" id="ARBA00004370"/>
    </source>
</evidence>
<dbReference type="AlphaFoldDB" id="A0A7S4U840"/>
<keyword evidence="3" id="KW-0472">Membrane</keyword>
<name>A0A7S4U840_9EUKA</name>
<organism evidence="4">
    <name type="scientific">Paramoeba aestuarina</name>
    <dbReference type="NCBI Taxonomy" id="180227"/>
    <lineage>
        <taxon>Eukaryota</taxon>
        <taxon>Amoebozoa</taxon>
        <taxon>Discosea</taxon>
        <taxon>Flabellinia</taxon>
        <taxon>Dactylopodida</taxon>
        <taxon>Paramoebidae</taxon>
        <taxon>Paramoeba</taxon>
    </lineage>
</organism>
<dbReference type="InterPro" id="IPR023395">
    <property type="entry name" value="MCP_dom_sf"/>
</dbReference>
<evidence type="ECO:0000256" key="2">
    <source>
        <dbReference type="ARBA" id="ARBA00022692"/>
    </source>
</evidence>
<protein>
    <recommendedName>
        <fullName evidence="5">ADP,ATP carrier protein</fullName>
    </recommendedName>
</protein>
<dbReference type="Gene3D" id="1.50.40.10">
    <property type="entry name" value="Mitochondrial carrier domain"/>
    <property type="match status" value="1"/>
</dbReference>
<dbReference type="SUPFAM" id="SSF103506">
    <property type="entry name" value="Mitochondrial carrier"/>
    <property type="match status" value="1"/>
</dbReference>
<evidence type="ECO:0000313" key="4">
    <source>
        <dbReference type="EMBL" id="CAE2336601.1"/>
    </source>
</evidence>
<dbReference type="EMBL" id="HBKR01037382">
    <property type="protein sequence ID" value="CAE2336601.1"/>
    <property type="molecule type" value="Transcribed_RNA"/>
</dbReference>
<evidence type="ECO:0008006" key="5">
    <source>
        <dbReference type="Google" id="ProtNLM"/>
    </source>
</evidence>
<dbReference type="GO" id="GO:0016020">
    <property type="term" value="C:membrane"/>
    <property type="evidence" value="ECO:0007669"/>
    <property type="project" value="UniProtKB-SubCell"/>
</dbReference>
<proteinExistence type="predicted"/>
<reference evidence="4" key="1">
    <citation type="submission" date="2021-01" db="EMBL/GenBank/DDBJ databases">
        <authorList>
            <person name="Corre E."/>
            <person name="Pelletier E."/>
            <person name="Niang G."/>
            <person name="Scheremetjew M."/>
            <person name="Finn R."/>
            <person name="Kale V."/>
            <person name="Holt S."/>
            <person name="Cochrane G."/>
            <person name="Meng A."/>
            <person name="Brown T."/>
            <person name="Cohen L."/>
        </authorList>
    </citation>
    <scope>NUCLEOTIDE SEQUENCE</scope>
    <source>
        <strain evidence="4">SoJaBio B1-5/56/2</strain>
    </source>
</reference>
<evidence type="ECO:0000256" key="3">
    <source>
        <dbReference type="ARBA" id="ARBA00023136"/>
    </source>
</evidence>
<gene>
    <name evidence="4" type="ORF">NAES01612_LOCUS24414</name>
</gene>
<accession>A0A7S4U840</accession>
<sequence>MSGAKPFLKGISATVSRDAIWGFSYTLTRKYLYSAMGVNSILTLERNNWERMGCDFFAGGVAAVLSSPFNYARNIQYASCPSEKAPSIYSILKGVWHETKGRGFLGGALLLETRMRIGWGFLRTSLGTSFGHYAFRSTQAFFDQKE</sequence>